<accession>A0A2J9X0T9</accession>
<evidence type="ECO:0000313" key="3">
    <source>
        <dbReference type="Proteomes" id="UP000053523"/>
    </source>
</evidence>
<name>A0A2J9X0T9_STAHA</name>
<dbReference type="Proteomes" id="UP000053523">
    <property type="component" value="Unassembled WGS sequence"/>
</dbReference>
<dbReference type="AlphaFoldDB" id="A0A2J9X0T9"/>
<comment type="caution">
    <text evidence="1">The sequence shown here is derived from an EMBL/GenBank/DDBJ whole genome shotgun (WGS) entry which is preliminary data.</text>
</comment>
<reference evidence="1 3" key="2">
    <citation type="submission" date="2017-12" db="EMBL/GenBank/DDBJ databases">
        <title>FDA dAtabase for Regulatory Grade micrObial Sequences (FDA-ARGOS): Supporting development and validation of Infectious Disease Dx tests.</title>
        <authorList>
            <person name="Hoffmann M."/>
            <person name="Allard M."/>
            <person name="Evans P."/>
            <person name="Brown E."/>
            <person name="Tallon L."/>
            <person name="Sadzewicz L."/>
            <person name="Sengamalay N."/>
            <person name="Ott S."/>
            <person name="Godinez A."/>
            <person name="Nagaraj S."/>
            <person name="Vavikolanu K."/>
            <person name="Aluvathingal J."/>
            <person name="Nadendla S."/>
            <person name="Sichtig H."/>
        </authorList>
    </citation>
    <scope>NUCLEOTIDE SEQUENCE [LARGE SCALE GENOMIC DNA]</scope>
    <source>
        <strain evidence="1 3">FDAARGOS_148</strain>
    </source>
</reference>
<dbReference type="Proteomes" id="UP000238153">
    <property type="component" value="Unassembled WGS sequence"/>
</dbReference>
<protein>
    <submittedName>
        <fullName evidence="1">Uncharacterized protein</fullName>
    </submittedName>
</protein>
<evidence type="ECO:0000313" key="2">
    <source>
        <dbReference type="EMBL" id="PPJ76016.1"/>
    </source>
</evidence>
<gene>
    <name evidence="1" type="ORF">AL503_001175</name>
    <name evidence="2" type="ORF">CV019_04270</name>
</gene>
<dbReference type="EMBL" id="PGWX01000235">
    <property type="protein sequence ID" value="PPJ76016.1"/>
    <property type="molecule type" value="Genomic_DNA"/>
</dbReference>
<dbReference type="RefSeq" id="WP_016930568.1">
    <property type="nucleotide sequence ID" value="NZ_CAJCGD010000009.1"/>
</dbReference>
<dbReference type="EMBL" id="LORN02000006">
    <property type="protein sequence ID" value="PNN29932.1"/>
    <property type="molecule type" value="Genomic_DNA"/>
</dbReference>
<evidence type="ECO:0000313" key="1">
    <source>
        <dbReference type="EMBL" id="PNN29932.1"/>
    </source>
</evidence>
<proteinExistence type="predicted"/>
<reference evidence="2 4" key="1">
    <citation type="submission" date="2017-11" db="EMBL/GenBank/DDBJ databases">
        <authorList>
            <person name="Founou R.C."/>
            <person name="Founou L."/>
            <person name="Allam M."/>
            <person name="Ismail A."/>
            <person name="Essack S.Y."/>
        </authorList>
    </citation>
    <scope>NUCLEOTIDE SEQUENCE [LARGE SCALE GENOMIC DNA]</scope>
    <source>
        <strain evidence="2 4">G811N2B1</strain>
    </source>
</reference>
<sequence length="175" mass="20553">MRSDIVIEGENAEIFKDLINNEIYQSNVDIFFDALLIGLLESKKGEATPGDQNVETVEITRTWINNSSRSNFKTLISNFINLELQKQGEPLNIQDVFLDEEGTNSTKVVQLMKKYAYYGIQKLKRIYFEEQQLEDTLDYLNYVSDNIKVKSEIDYKNYYQEDNEEDIFEILNEME</sequence>
<organism evidence="1 3">
    <name type="scientific">Staphylococcus haemolyticus</name>
    <dbReference type="NCBI Taxonomy" id="1283"/>
    <lineage>
        <taxon>Bacteria</taxon>
        <taxon>Bacillati</taxon>
        <taxon>Bacillota</taxon>
        <taxon>Bacilli</taxon>
        <taxon>Bacillales</taxon>
        <taxon>Staphylococcaceae</taxon>
        <taxon>Staphylococcus</taxon>
    </lineage>
</organism>
<evidence type="ECO:0000313" key="4">
    <source>
        <dbReference type="Proteomes" id="UP000238153"/>
    </source>
</evidence>